<comment type="caution">
    <text evidence="1">The sequence shown here is derived from an EMBL/GenBank/DDBJ whole genome shotgun (WGS) entry which is preliminary data.</text>
</comment>
<protein>
    <submittedName>
        <fullName evidence="1">Uncharacterized protein</fullName>
    </submittedName>
</protein>
<reference evidence="1 2" key="1">
    <citation type="submission" date="2020-08" db="EMBL/GenBank/DDBJ databases">
        <title>Genomic Encyclopedia of Type Strains, Phase IV (KMG-IV): sequencing the most valuable type-strain genomes for metagenomic binning, comparative biology and taxonomic classification.</title>
        <authorList>
            <person name="Goeker M."/>
        </authorList>
    </citation>
    <scope>NUCLEOTIDE SEQUENCE [LARGE SCALE GENOMIC DNA]</scope>
    <source>
        <strain evidence="1 2">DSM 11590</strain>
    </source>
</reference>
<dbReference type="RefSeq" id="WP_184266681.1">
    <property type="nucleotide sequence ID" value="NZ_JACIIX010000032.1"/>
</dbReference>
<evidence type="ECO:0000313" key="2">
    <source>
        <dbReference type="Proteomes" id="UP000544872"/>
    </source>
</evidence>
<evidence type="ECO:0000313" key="1">
    <source>
        <dbReference type="EMBL" id="MBB6212514.1"/>
    </source>
</evidence>
<organism evidence="1 2">
    <name type="scientific">Novispirillum itersonii</name>
    <name type="common">Aquaspirillum itersonii</name>
    <dbReference type="NCBI Taxonomy" id="189"/>
    <lineage>
        <taxon>Bacteria</taxon>
        <taxon>Pseudomonadati</taxon>
        <taxon>Pseudomonadota</taxon>
        <taxon>Alphaproteobacteria</taxon>
        <taxon>Rhodospirillales</taxon>
        <taxon>Novispirillaceae</taxon>
        <taxon>Novispirillum</taxon>
    </lineage>
</organism>
<keyword evidence="2" id="KW-1185">Reference proteome</keyword>
<name>A0A7W9ZLP9_NOVIT</name>
<dbReference type="Proteomes" id="UP000544872">
    <property type="component" value="Unassembled WGS sequence"/>
</dbReference>
<dbReference type="EMBL" id="JACIIX010000032">
    <property type="protein sequence ID" value="MBB6212514.1"/>
    <property type="molecule type" value="Genomic_DNA"/>
</dbReference>
<dbReference type="AlphaFoldDB" id="A0A7W9ZLP9"/>
<accession>A0A7W9ZLP9</accession>
<sequence>MSGVTSQATHPVAAVAVVGKPAVEVALADSMRVRGLAAAGLAAPVPLPG</sequence>
<gene>
    <name evidence="1" type="ORF">FHS48_003970</name>
</gene>
<proteinExistence type="predicted"/>